<dbReference type="Proteomes" id="UP001141950">
    <property type="component" value="Unassembled WGS sequence"/>
</dbReference>
<evidence type="ECO:0000313" key="2">
    <source>
        <dbReference type="EMBL" id="MCR2805714.1"/>
    </source>
</evidence>
<keyword evidence="3" id="KW-1185">Reference proteome</keyword>
<sequence length="661" mass="71416">MKNIQRRARMLLAALLAAALLPWSGAMQASASAGGSIEARPFPNDQNVAYAIEFKASEAIPSWSDGGSLTIEFPSAYQLPDGAAFHENTSVSSSLEIPDGTPVYGYPNIVNVSVNAATDSKAVRLGLDEEIPADSIVMVRIWEEVGIGNPDSGSYTFRIGKTGGTLTEIPFTIISGTTVEQFTVESDGNGRYLSGYNGLTESLANYTFRFTPASDLNSGGHIQIRLPFGYLYENQFMYWEPVTIPSNKVAVAMNDVTAAGMLSDAKTIQDEYGYPALSFTVAQAIPADADISIQLSDFLRTPDYHYAAPGRVSFEITTSQDPLPKAADYLLFSRSVTDFYPEASTYAVSAAAEYRFSFTAMETITTDKQIAITFPAGMIPETLETLEADKVTINDDPAATVVVDGNKLFVTASSPLASFTTVDITIAEDSGIRNPASPGFYTLEIKPEGSALPAVRRIGFIPAEGSSLNDAGHGSLEPGGEQLRFFFPAHTILKGGDTITIASPEGTLLTEEDITIQDIYIESPPMDNDGSDEIFHPASLERTAGNELTFTLPEGYYLEPDYSFGIRIPNVIADQPGKYVFTIATSQETIPLAFSIMNDSLAMRLSDSKKSQIDGNNDGLHMDDILRFIGEGEDLDMNGDGEFNEEDMRILLASIDPLSER</sequence>
<evidence type="ECO:0000313" key="3">
    <source>
        <dbReference type="Proteomes" id="UP001141950"/>
    </source>
</evidence>
<dbReference type="RefSeq" id="WP_257448487.1">
    <property type="nucleotide sequence ID" value="NZ_JANIPJ010000013.1"/>
</dbReference>
<dbReference type="EMBL" id="JANIPJ010000013">
    <property type="protein sequence ID" value="MCR2805714.1"/>
    <property type="molecule type" value="Genomic_DNA"/>
</dbReference>
<feature type="chain" id="PRO_5040750519" description="Dockerin domain-containing protein" evidence="1">
    <location>
        <begin position="30"/>
        <end position="661"/>
    </location>
</feature>
<comment type="caution">
    <text evidence="2">The sequence shown here is derived from an EMBL/GenBank/DDBJ whole genome shotgun (WGS) entry which is preliminary data.</text>
</comment>
<evidence type="ECO:0000256" key="1">
    <source>
        <dbReference type="SAM" id="SignalP"/>
    </source>
</evidence>
<feature type="signal peptide" evidence="1">
    <location>
        <begin position="1"/>
        <end position="29"/>
    </location>
</feature>
<gene>
    <name evidence="2" type="ORF">NQZ67_17670</name>
</gene>
<dbReference type="AlphaFoldDB" id="A0A9X2S9Q4"/>
<name>A0A9X2S9Q4_9BACL</name>
<reference evidence="2" key="1">
    <citation type="submission" date="2022-08" db="EMBL/GenBank/DDBJ databases">
        <title>The genomic sequence of strain Paenibacillus sp. SCIV0701.</title>
        <authorList>
            <person name="Zhao H."/>
        </authorList>
    </citation>
    <scope>NUCLEOTIDE SEQUENCE</scope>
    <source>
        <strain evidence="2">SCIV0701</strain>
    </source>
</reference>
<evidence type="ECO:0008006" key="4">
    <source>
        <dbReference type="Google" id="ProtNLM"/>
    </source>
</evidence>
<proteinExistence type="predicted"/>
<organism evidence="2 3">
    <name type="scientific">Paenibacillus soyae</name>
    <dbReference type="NCBI Taxonomy" id="2969249"/>
    <lineage>
        <taxon>Bacteria</taxon>
        <taxon>Bacillati</taxon>
        <taxon>Bacillota</taxon>
        <taxon>Bacilli</taxon>
        <taxon>Bacillales</taxon>
        <taxon>Paenibacillaceae</taxon>
        <taxon>Paenibacillus</taxon>
    </lineage>
</organism>
<keyword evidence="1" id="KW-0732">Signal</keyword>
<accession>A0A9X2S9Q4</accession>
<protein>
    <recommendedName>
        <fullName evidence="4">Dockerin domain-containing protein</fullName>
    </recommendedName>
</protein>